<proteinExistence type="inferred from homology"/>
<keyword evidence="6" id="KW-0408">Iron</keyword>
<dbReference type="Proteomes" id="UP000229740">
    <property type="component" value="Unassembled WGS sequence"/>
</dbReference>
<protein>
    <submittedName>
        <fullName evidence="13">Helicase</fullName>
    </submittedName>
</protein>
<dbReference type="EMBL" id="PDPS01000023">
    <property type="protein sequence ID" value="PID58258.1"/>
    <property type="molecule type" value="Genomic_DNA"/>
</dbReference>
<evidence type="ECO:0000256" key="11">
    <source>
        <dbReference type="SAM" id="MobiDB-lite"/>
    </source>
</evidence>
<dbReference type="SUPFAM" id="SSF52540">
    <property type="entry name" value="P-loop containing nucleoside triphosphate hydrolases"/>
    <property type="match status" value="1"/>
</dbReference>
<dbReference type="InterPro" id="IPR010614">
    <property type="entry name" value="RAD3-like_helicase_DEAD"/>
</dbReference>
<dbReference type="PROSITE" id="PS51193">
    <property type="entry name" value="HELICASE_ATP_BIND_2"/>
    <property type="match status" value="1"/>
</dbReference>
<dbReference type="InterPro" id="IPR027417">
    <property type="entry name" value="P-loop_NTPase"/>
</dbReference>
<dbReference type="Pfam" id="PF06733">
    <property type="entry name" value="DEAD_2"/>
    <property type="match status" value="1"/>
</dbReference>
<reference evidence="13 14" key="1">
    <citation type="submission" date="2017-10" db="EMBL/GenBank/DDBJ databases">
        <title>Novel microbial diversity and functional potential in the marine mammal oral microbiome.</title>
        <authorList>
            <person name="Dudek N.K."/>
            <person name="Sun C.L."/>
            <person name="Burstein D."/>
            <person name="Kantor R.S."/>
            <person name="Aliaga Goltsman D.S."/>
            <person name="Bik E.M."/>
            <person name="Thomas B.C."/>
            <person name="Banfield J.F."/>
            <person name="Relman D.A."/>
        </authorList>
    </citation>
    <scope>NUCLEOTIDE SEQUENCE [LARGE SCALE GENOMIC DNA]</scope>
    <source>
        <strain evidence="13">DOLZORAL124_49_17</strain>
    </source>
</reference>
<feature type="domain" description="Helicase ATP-binding" evidence="12">
    <location>
        <begin position="47"/>
        <end position="316"/>
    </location>
</feature>
<evidence type="ECO:0000256" key="7">
    <source>
        <dbReference type="ARBA" id="ARBA00023014"/>
    </source>
</evidence>
<evidence type="ECO:0000313" key="13">
    <source>
        <dbReference type="EMBL" id="PID58258.1"/>
    </source>
</evidence>
<dbReference type="PANTHER" id="PTHR11472:SF34">
    <property type="entry name" value="REGULATOR OF TELOMERE ELONGATION HELICASE 1"/>
    <property type="match status" value="1"/>
</dbReference>
<feature type="region of interest" description="Disordered" evidence="11">
    <location>
        <begin position="680"/>
        <end position="700"/>
    </location>
</feature>
<dbReference type="GO" id="GO:0016818">
    <property type="term" value="F:hydrolase activity, acting on acid anhydrides, in phosphorus-containing anhydrides"/>
    <property type="evidence" value="ECO:0007669"/>
    <property type="project" value="InterPro"/>
</dbReference>
<name>A0A2G6E907_9BACT</name>
<dbReference type="GO" id="GO:0046872">
    <property type="term" value="F:metal ion binding"/>
    <property type="evidence" value="ECO:0007669"/>
    <property type="project" value="UniProtKB-KW"/>
</dbReference>
<evidence type="ECO:0000256" key="1">
    <source>
        <dbReference type="ARBA" id="ARBA00022723"/>
    </source>
</evidence>
<keyword evidence="5" id="KW-0067">ATP-binding</keyword>
<evidence type="ECO:0000256" key="5">
    <source>
        <dbReference type="ARBA" id="ARBA00022840"/>
    </source>
</evidence>
<dbReference type="GO" id="GO:0003677">
    <property type="term" value="F:DNA binding"/>
    <property type="evidence" value="ECO:0007669"/>
    <property type="project" value="UniProtKB-KW"/>
</dbReference>
<sequence length="765" mass="87256">MREGEAVSFPALSFLVCSAGNVSPIFRKGFVMYALTNVHEIFTKNGLLANTLPYYEHRQGQVDMSRAVAEAFRRKQHLIVEAGTGVGKTLAYLIPALFSGNKTIISTGTKNLQEQLFFKDIPYLRKHVHKDFQATYMKGRTNYVCLKRLNSFRQQALFHDSKEVDIFERIQKWVKQTRSGDRSELREIPDNYGPWRDVCCTRETCTSVQCEFYDRCFLFKMKQEAKEADVIIVNHHLFFADLAIRGLGLGEVIPEYEAVVFDEAHLLENIATSYFSVSVNSYQAEEMTQNVLREMADAKLPTDTVVKTLTALQQTSQQFFRCFENESSRYRLRDEYITTQVKKLAPNFANMLTQLTSQIRGMKEATEELKFLADRVEELHSSLELILNRSEPGFVYWCEMQGRGVFLHASPIDIAEDMRRNIFLQIPRVVLTSATLSTGNSFDFVKERLGLAQPVELIVGSPFDYERQAVLYLPKWMPEPNSRDFAASVASEVERLLRKSNGRAFILFTSYKNMEDVYQRLKKKLPYTLLKQGQKGRNALLEEFRRDVQSVLFATSSFWQGVDVQGEALSCVIIDKLPFASPGEPIVEARIEHLRQRNENPFMSYQVPSAVIALKQGLGRLIRSKRDKGILCILDSRLLTKQYGRIFLESLPRFSIVRDVEDIVSGRFDVDESSLDADARGALMPKTPSSVQQDAGRPGSEWERALEGKERSKAQQYSVTDVFGEGELLSHPSFGIGVVTKLHADNKMEVLFKSGYKTLVHDQVM</sequence>
<keyword evidence="8" id="KW-0238">DNA-binding</keyword>
<keyword evidence="2" id="KW-0547">Nucleotide-binding</keyword>
<comment type="similarity">
    <text evidence="10">Belongs to the helicase family. DinG subfamily.</text>
</comment>
<dbReference type="SMART" id="SM00491">
    <property type="entry name" value="HELICc2"/>
    <property type="match status" value="1"/>
</dbReference>
<keyword evidence="3" id="KW-0378">Hydrolase</keyword>
<dbReference type="InterPro" id="IPR006555">
    <property type="entry name" value="ATP-dep_Helicase_C"/>
</dbReference>
<dbReference type="Gene3D" id="3.40.50.300">
    <property type="entry name" value="P-loop containing nucleotide triphosphate hydrolases"/>
    <property type="match status" value="2"/>
</dbReference>
<keyword evidence="7" id="KW-0411">Iron-sulfur</keyword>
<evidence type="ECO:0000256" key="10">
    <source>
        <dbReference type="ARBA" id="ARBA00038058"/>
    </source>
</evidence>
<evidence type="ECO:0000256" key="2">
    <source>
        <dbReference type="ARBA" id="ARBA00022741"/>
    </source>
</evidence>
<keyword evidence="4 13" id="KW-0347">Helicase</keyword>
<dbReference type="InterPro" id="IPR045028">
    <property type="entry name" value="DinG/Rad3-like"/>
</dbReference>
<evidence type="ECO:0000256" key="8">
    <source>
        <dbReference type="ARBA" id="ARBA00023125"/>
    </source>
</evidence>
<gene>
    <name evidence="13" type="ORF">CSB45_04105</name>
</gene>
<keyword evidence="9" id="KW-0413">Isomerase</keyword>
<evidence type="ECO:0000313" key="14">
    <source>
        <dbReference type="Proteomes" id="UP000229740"/>
    </source>
</evidence>
<dbReference type="FunFam" id="3.40.50.300:FF:000437">
    <property type="entry name" value="ATP-dependent DNA helicase DinG"/>
    <property type="match status" value="1"/>
</dbReference>
<evidence type="ECO:0000256" key="6">
    <source>
        <dbReference type="ARBA" id="ARBA00023004"/>
    </source>
</evidence>
<evidence type="ECO:0000256" key="3">
    <source>
        <dbReference type="ARBA" id="ARBA00022801"/>
    </source>
</evidence>
<dbReference type="GO" id="GO:0005524">
    <property type="term" value="F:ATP binding"/>
    <property type="evidence" value="ECO:0007669"/>
    <property type="project" value="UniProtKB-KW"/>
</dbReference>
<organism evidence="13 14">
    <name type="scientific">candidate division KSB3 bacterium</name>
    <dbReference type="NCBI Taxonomy" id="2044937"/>
    <lineage>
        <taxon>Bacteria</taxon>
        <taxon>candidate division KSB3</taxon>
    </lineage>
</organism>
<dbReference type="GO" id="GO:0051536">
    <property type="term" value="F:iron-sulfur cluster binding"/>
    <property type="evidence" value="ECO:0007669"/>
    <property type="project" value="UniProtKB-KW"/>
</dbReference>
<evidence type="ECO:0000259" key="12">
    <source>
        <dbReference type="PROSITE" id="PS51193"/>
    </source>
</evidence>
<dbReference type="GO" id="GO:0006139">
    <property type="term" value="P:nucleobase-containing compound metabolic process"/>
    <property type="evidence" value="ECO:0007669"/>
    <property type="project" value="InterPro"/>
</dbReference>
<dbReference type="GO" id="GO:0003678">
    <property type="term" value="F:DNA helicase activity"/>
    <property type="evidence" value="ECO:0007669"/>
    <property type="project" value="InterPro"/>
</dbReference>
<dbReference type="Pfam" id="PF00270">
    <property type="entry name" value="DEAD"/>
    <property type="match status" value="1"/>
</dbReference>
<dbReference type="InterPro" id="IPR014013">
    <property type="entry name" value="Helic_SF1/SF2_ATP-bd_DinG/Rad3"/>
</dbReference>
<dbReference type="Pfam" id="PF13307">
    <property type="entry name" value="Helicase_C_2"/>
    <property type="match status" value="1"/>
</dbReference>
<evidence type="ECO:0000256" key="4">
    <source>
        <dbReference type="ARBA" id="ARBA00022806"/>
    </source>
</evidence>
<dbReference type="InterPro" id="IPR011545">
    <property type="entry name" value="DEAD/DEAH_box_helicase_dom"/>
</dbReference>
<evidence type="ECO:0000256" key="9">
    <source>
        <dbReference type="ARBA" id="ARBA00023235"/>
    </source>
</evidence>
<dbReference type="AlphaFoldDB" id="A0A2G6E907"/>
<dbReference type="PANTHER" id="PTHR11472">
    <property type="entry name" value="DNA REPAIR DEAD HELICASE RAD3/XP-D SUBFAMILY MEMBER"/>
    <property type="match status" value="1"/>
</dbReference>
<keyword evidence="1" id="KW-0479">Metal-binding</keyword>
<comment type="caution">
    <text evidence="13">The sequence shown here is derived from an EMBL/GenBank/DDBJ whole genome shotgun (WGS) entry which is preliminary data.</text>
</comment>
<accession>A0A2G6E907</accession>